<accession>A0A2X0MDZ2</accession>
<name>A0A2X0MDZ2_9BASI</name>
<sequence length="83" mass="8641">MSANRALDVVDFGSLQVSCEPCEPLLVVSVSCDSYSGPVGRRAGIPRISSSAGKKFSLASTTTSKSTGVPGPSKRMPRTSNHQ</sequence>
<evidence type="ECO:0000313" key="3">
    <source>
        <dbReference type="Proteomes" id="UP000249464"/>
    </source>
</evidence>
<feature type="region of interest" description="Disordered" evidence="1">
    <location>
        <begin position="53"/>
        <end position="83"/>
    </location>
</feature>
<dbReference type="AlphaFoldDB" id="A0A2X0MDZ2"/>
<dbReference type="Proteomes" id="UP000249464">
    <property type="component" value="Unassembled WGS sequence"/>
</dbReference>
<keyword evidence="3" id="KW-1185">Reference proteome</keyword>
<evidence type="ECO:0000256" key="1">
    <source>
        <dbReference type="SAM" id="MobiDB-lite"/>
    </source>
</evidence>
<protein>
    <submittedName>
        <fullName evidence="2">BQ5605_C012g06957 protein</fullName>
    </submittedName>
</protein>
<proteinExistence type="predicted"/>
<gene>
    <name evidence="2" type="primary">BQ5605_C012g06957</name>
    <name evidence="2" type="ORF">BQ5605_C012G06957</name>
</gene>
<feature type="compositionally biased region" description="Polar residues" evidence="1">
    <location>
        <begin position="53"/>
        <end position="67"/>
    </location>
</feature>
<dbReference type="EMBL" id="FQNC01000014">
    <property type="protein sequence ID" value="SGY16707.1"/>
    <property type="molecule type" value="Genomic_DNA"/>
</dbReference>
<evidence type="ECO:0000313" key="2">
    <source>
        <dbReference type="EMBL" id="SGY16707.1"/>
    </source>
</evidence>
<reference evidence="2 3" key="1">
    <citation type="submission" date="2016-11" db="EMBL/GenBank/DDBJ databases">
        <authorList>
            <person name="Jaros S."/>
            <person name="Januszkiewicz K."/>
            <person name="Wedrychowicz H."/>
        </authorList>
    </citation>
    <scope>NUCLEOTIDE SEQUENCE [LARGE SCALE GENOMIC DNA]</scope>
</reference>
<organism evidence="2 3">
    <name type="scientific">Microbotryum silenes-dioicae</name>
    <dbReference type="NCBI Taxonomy" id="796604"/>
    <lineage>
        <taxon>Eukaryota</taxon>
        <taxon>Fungi</taxon>
        <taxon>Dikarya</taxon>
        <taxon>Basidiomycota</taxon>
        <taxon>Pucciniomycotina</taxon>
        <taxon>Microbotryomycetes</taxon>
        <taxon>Microbotryales</taxon>
        <taxon>Microbotryaceae</taxon>
        <taxon>Microbotryum</taxon>
    </lineage>
</organism>